<dbReference type="AlphaFoldDB" id="A0AAE1U4X3"/>
<accession>A0AAE1U4X3</accession>
<comment type="caution">
    <text evidence="1">The sequence shown here is derived from an EMBL/GenBank/DDBJ whole genome shotgun (WGS) entry which is preliminary data.</text>
</comment>
<reference evidence="1" key="1">
    <citation type="submission" date="2023-11" db="EMBL/GenBank/DDBJ databases">
        <title>Genome assemblies of two species of porcelain crab, Petrolisthes cinctipes and Petrolisthes manimaculis (Anomura: Porcellanidae).</title>
        <authorList>
            <person name="Angst P."/>
        </authorList>
    </citation>
    <scope>NUCLEOTIDE SEQUENCE</scope>
    <source>
        <strain evidence="1">PB745_02</strain>
        <tissue evidence="1">Gill</tissue>
    </source>
</reference>
<dbReference type="Proteomes" id="UP001292094">
    <property type="component" value="Unassembled WGS sequence"/>
</dbReference>
<evidence type="ECO:0000313" key="1">
    <source>
        <dbReference type="EMBL" id="KAK4310052.1"/>
    </source>
</evidence>
<keyword evidence="2" id="KW-1185">Reference proteome</keyword>
<evidence type="ECO:0000313" key="2">
    <source>
        <dbReference type="Proteomes" id="UP001292094"/>
    </source>
</evidence>
<name>A0AAE1U4X3_9EUCA</name>
<protein>
    <submittedName>
        <fullName evidence="1">Uncharacterized protein</fullName>
    </submittedName>
</protein>
<proteinExistence type="predicted"/>
<organism evidence="1 2">
    <name type="scientific">Petrolisthes manimaculis</name>
    <dbReference type="NCBI Taxonomy" id="1843537"/>
    <lineage>
        <taxon>Eukaryota</taxon>
        <taxon>Metazoa</taxon>
        <taxon>Ecdysozoa</taxon>
        <taxon>Arthropoda</taxon>
        <taxon>Crustacea</taxon>
        <taxon>Multicrustacea</taxon>
        <taxon>Malacostraca</taxon>
        <taxon>Eumalacostraca</taxon>
        <taxon>Eucarida</taxon>
        <taxon>Decapoda</taxon>
        <taxon>Pleocyemata</taxon>
        <taxon>Anomura</taxon>
        <taxon>Galatheoidea</taxon>
        <taxon>Porcellanidae</taxon>
        <taxon>Petrolisthes</taxon>
    </lineage>
</organism>
<sequence>MKICSSHLVAIPPKPPLHISLTLPPSPRLQYLTKTTKALSHCRSHPYLPLSDEPYLPYCTSLTLSYTILLFPHL</sequence>
<dbReference type="EMBL" id="JAWZYT010001683">
    <property type="protein sequence ID" value="KAK4310052.1"/>
    <property type="molecule type" value="Genomic_DNA"/>
</dbReference>
<gene>
    <name evidence="1" type="ORF">Pmani_018357</name>
</gene>